<evidence type="ECO:0000313" key="1">
    <source>
        <dbReference type="EMBL" id="GCC23857.1"/>
    </source>
</evidence>
<accession>A0A401S0E3</accession>
<organism evidence="1 2">
    <name type="scientific">Chiloscyllium punctatum</name>
    <name type="common">Brownbanded bambooshark</name>
    <name type="synonym">Hemiscyllium punctatum</name>
    <dbReference type="NCBI Taxonomy" id="137246"/>
    <lineage>
        <taxon>Eukaryota</taxon>
        <taxon>Metazoa</taxon>
        <taxon>Chordata</taxon>
        <taxon>Craniata</taxon>
        <taxon>Vertebrata</taxon>
        <taxon>Chondrichthyes</taxon>
        <taxon>Elasmobranchii</taxon>
        <taxon>Galeomorphii</taxon>
        <taxon>Galeoidea</taxon>
        <taxon>Orectolobiformes</taxon>
        <taxon>Hemiscylliidae</taxon>
        <taxon>Chiloscyllium</taxon>
    </lineage>
</organism>
<evidence type="ECO:0000313" key="2">
    <source>
        <dbReference type="Proteomes" id="UP000287033"/>
    </source>
</evidence>
<reference evidence="1 2" key="1">
    <citation type="journal article" date="2018" name="Nat. Ecol. Evol.">
        <title>Shark genomes provide insights into elasmobranch evolution and the origin of vertebrates.</title>
        <authorList>
            <person name="Hara Y"/>
            <person name="Yamaguchi K"/>
            <person name="Onimaru K"/>
            <person name="Kadota M"/>
            <person name="Koyanagi M"/>
            <person name="Keeley SD"/>
            <person name="Tatsumi K"/>
            <person name="Tanaka K"/>
            <person name="Motone F"/>
            <person name="Kageyama Y"/>
            <person name="Nozu R"/>
            <person name="Adachi N"/>
            <person name="Nishimura O"/>
            <person name="Nakagawa R"/>
            <person name="Tanegashima C"/>
            <person name="Kiyatake I"/>
            <person name="Matsumoto R"/>
            <person name="Murakumo K"/>
            <person name="Nishida K"/>
            <person name="Terakita A"/>
            <person name="Kuratani S"/>
            <person name="Sato K"/>
            <person name="Hyodo S Kuraku.S."/>
        </authorList>
    </citation>
    <scope>NUCLEOTIDE SEQUENCE [LARGE SCALE GENOMIC DNA]</scope>
</reference>
<protein>
    <submittedName>
        <fullName evidence="1">Uncharacterized protein</fullName>
    </submittedName>
</protein>
<comment type="caution">
    <text evidence="1">The sequence shown here is derived from an EMBL/GenBank/DDBJ whole genome shotgun (WGS) entry which is preliminary data.</text>
</comment>
<dbReference type="EMBL" id="BEZZ01000041">
    <property type="protein sequence ID" value="GCC23857.1"/>
    <property type="molecule type" value="Genomic_DNA"/>
</dbReference>
<keyword evidence="2" id="KW-1185">Reference proteome</keyword>
<dbReference type="AlphaFoldDB" id="A0A401S0E3"/>
<gene>
    <name evidence="1" type="ORF">chiPu_0002255</name>
</gene>
<sequence>MVSNPGMERSECVDSRSGPNVLILGVEQSEFVNSQNGLNASILGVERVNVSIPGEERSERVNVPIPGVERVNVSITRVERVNVSILRVEQSERVDSQRGVNVSIPGGERLCRFPDQSDGVKSRHGASVSNHGVDQSVCVDSQSGASECVNYRSGVE</sequence>
<dbReference type="Proteomes" id="UP000287033">
    <property type="component" value="Unassembled WGS sequence"/>
</dbReference>
<name>A0A401S0E3_CHIPU</name>
<proteinExistence type="predicted"/>